<dbReference type="InterPro" id="IPR029787">
    <property type="entry name" value="Nucleotide_cyclase"/>
</dbReference>
<dbReference type="PANTHER" id="PTHR43433:SF8">
    <property type="entry name" value="BIFUNCTIONAL LIPASE_ADENYLATE CYCLASE LIPJ"/>
    <property type="match status" value="1"/>
</dbReference>
<dbReference type="EMBL" id="JAABNT010000023">
    <property type="protein sequence ID" value="NEK24814.1"/>
    <property type="molecule type" value="Genomic_DNA"/>
</dbReference>
<proteinExistence type="predicted"/>
<evidence type="ECO:0000313" key="2">
    <source>
        <dbReference type="EMBL" id="NEK24814.1"/>
    </source>
</evidence>
<dbReference type="PRINTS" id="PR00111">
    <property type="entry name" value="ABHYDROLASE"/>
</dbReference>
<dbReference type="GO" id="GO:0004016">
    <property type="term" value="F:adenylate cyclase activity"/>
    <property type="evidence" value="ECO:0007669"/>
    <property type="project" value="UniProtKB-ARBA"/>
</dbReference>
<dbReference type="AlphaFoldDB" id="A0A6P0CK45"/>
<sequence>MFVRPDTQYTLSGDISIAYQVFGDGEEDLVFVPGWISNIDLFWDEPVVARFLTELSSFCRVILFDKRGTGLSDRGDGAATLEERMDDVRAVMDAVGSESATIFGYSEGGPMSVLFAATYPERTRALVLAGSYASRRAHDDYSEGLSEGDITLLVEKVGSSWGTSLDIEQRIPSLSDNPRFRNWWARFLRGGASPSAALALLRMNLEIDVRPILTSVQAPSLILHARRDQIVSCSSGRYLAENIPNAKMVEMDADDHVPFTETSGRVLAEIRQFLTGQARSQIEERVLGTIMFTDIVGSTKIANEIGDRAWNDTLAAHHDEVRNQLEIFGGREIKTTGDGFLAMFDGPARAIHCGHSIQSAMEVIGLKVRIGLHTGECTISGQDVSGIAVHIAARIGGMADAGQVFVSQTVRDLVAGSGILFDNLGAHELRGIEGQWSICSARFK</sequence>
<dbReference type="CDD" id="cd07302">
    <property type="entry name" value="CHD"/>
    <property type="match status" value="1"/>
</dbReference>
<organism evidence="2 3">
    <name type="scientific">Sulfitobacter sediminilitoris</name>
    <dbReference type="NCBI Taxonomy" id="2698830"/>
    <lineage>
        <taxon>Bacteria</taxon>
        <taxon>Pseudomonadati</taxon>
        <taxon>Pseudomonadota</taxon>
        <taxon>Alphaproteobacteria</taxon>
        <taxon>Rhodobacterales</taxon>
        <taxon>Roseobacteraceae</taxon>
        <taxon>Sulfitobacter</taxon>
    </lineage>
</organism>
<dbReference type="GO" id="GO:0035556">
    <property type="term" value="P:intracellular signal transduction"/>
    <property type="evidence" value="ECO:0007669"/>
    <property type="project" value="InterPro"/>
</dbReference>
<dbReference type="GO" id="GO:0009190">
    <property type="term" value="P:cyclic nucleotide biosynthetic process"/>
    <property type="evidence" value="ECO:0007669"/>
    <property type="project" value="InterPro"/>
</dbReference>
<keyword evidence="2" id="KW-0378">Hydrolase</keyword>
<reference evidence="2 3" key="1">
    <citation type="submission" date="2020-01" db="EMBL/GenBank/DDBJ databases">
        <title>Sulfitobacter sediminilitoris sp. nov., isolated from a tidal flat.</title>
        <authorList>
            <person name="Park S."/>
            <person name="Yoon J.-H."/>
        </authorList>
    </citation>
    <scope>NUCLEOTIDE SEQUENCE [LARGE SCALE GENOMIC DNA]</scope>
    <source>
        <strain evidence="2 3">JBTF-M27</strain>
    </source>
</reference>
<dbReference type="Gene3D" id="3.30.70.1230">
    <property type="entry name" value="Nucleotide cyclase"/>
    <property type="match status" value="1"/>
</dbReference>
<gene>
    <name evidence="2" type="ORF">GV827_20800</name>
</gene>
<keyword evidence="3" id="KW-1185">Reference proteome</keyword>
<comment type="caution">
    <text evidence="2">The sequence shown here is derived from an EMBL/GenBank/DDBJ whole genome shotgun (WGS) entry which is preliminary data.</text>
</comment>
<dbReference type="InterPro" id="IPR001054">
    <property type="entry name" value="A/G_cyclase"/>
</dbReference>
<dbReference type="InterPro" id="IPR029058">
    <property type="entry name" value="AB_hydrolase_fold"/>
</dbReference>
<dbReference type="InterPro" id="IPR000073">
    <property type="entry name" value="AB_hydrolase_1"/>
</dbReference>
<dbReference type="PANTHER" id="PTHR43433">
    <property type="entry name" value="HYDROLASE, ALPHA/BETA FOLD FAMILY PROTEIN"/>
    <property type="match status" value="1"/>
</dbReference>
<dbReference type="Gene3D" id="3.40.50.1820">
    <property type="entry name" value="alpha/beta hydrolase"/>
    <property type="match status" value="1"/>
</dbReference>
<dbReference type="Proteomes" id="UP000468591">
    <property type="component" value="Unassembled WGS sequence"/>
</dbReference>
<dbReference type="GO" id="GO:0016787">
    <property type="term" value="F:hydrolase activity"/>
    <property type="evidence" value="ECO:0007669"/>
    <property type="project" value="UniProtKB-KW"/>
</dbReference>
<evidence type="ECO:0000313" key="3">
    <source>
        <dbReference type="Proteomes" id="UP000468591"/>
    </source>
</evidence>
<dbReference type="SUPFAM" id="SSF53474">
    <property type="entry name" value="alpha/beta-Hydrolases"/>
    <property type="match status" value="1"/>
</dbReference>
<name>A0A6P0CK45_9RHOB</name>
<dbReference type="Pfam" id="PF00211">
    <property type="entry name" value="Guanylate_cyc"/>
    <property type="match status" value="1"/>
</dbReference>
<dbReference type="PROSITE" id="PS50125">
    <property type="entry name" value="GUANYLATE_CYCLASE_2"/>
    <property type="match status" value="1"/>
</dbReference>
<dbReference type="Pfam" id="PF00561">
    <property type="entry name" value="Abhydrolase_1"/>
    <property type="match status" value="1"/>
</dbReference>
<dbReference type="SUPFAM" id="SSF55073">
    <property type="entry name" value="Nucleotide cyclase"/>
    <property type="match status" value="1"/>
</dbReference>
<accession>A0A6P0CK45</accession>
<dbReference type="SMART" id="SM00044">
    <property type="entry name" value="CYCc"/>
    <property type="match status" value="1"/>
</dbReference>
<feature type="domain" description="Guanylate cyclase" evidence="1">
    <location>
        <begin position="289"/>
        <end position="396"/>
    </location>
</feature>
<evidence type="ECO:0000259" key="1">
    <source>
        <dbReference type="PROSITE" id="PS50125"/>
    </source>
</evidence>
<dbReference type="InterPro" id="IPR050471">
    <property type="entry name" value="AB_hydrolase"/>
</dbReference>
<protein>
    <submittedName>
        <fullName evidence="2">Alpha/beta fold hydrolase</fullName>
    </submittedName>
</protein>